<gene>
    <name evidence="3" type="ORF">GALL_436300</name>
</gene>
<dbReference type="InterPro" id="IPR047650">
    <property type="entry name" value="Transpos_IS110"/>
</dbReference>
<dbReference type="GO" id="GO:0006313">
    <property type="term" value="P:DNA transposition"/>
    <property type="evidence" value="ECO:0007669"/>
    <property type="project" value="InterPro"/>
</dbReference>
<comment type="caution">
    <text evidence="3">The sequence shown here is derived from an EMBL/GenBank/DDBJ whole genome shotgun (WGS) entry which is preliminary data.</text>
</comment>
<evidence type="ECO:0000313" key="3">
    <source>
        <dbReference type="EMBL" id="OIQ74711.1"/>
    </source>
</evidence>
<dbReference type="PANTHER" id="PTHR33055:SF3">
    <property type="entry name" value="PUTATIVE TRANSPOSASE FOR IS117-RELATED"/>
    <property type="match status" value="1"/>
</dbReference>
<dbReference type="InterPro" id="IPR003346">
    <property type="entry name" value="Transposase_20"/>
</dbReference>
<evidence type="ECO:0000259" key="2">
    <source>
        <dbReference type="Pfam" id="PF02371"/>
    </source>
</evidence>
<dbReference type="AlphaFoldDB" id="A0A1J5Q403"/>
<dbReference type="PANTHER" id="PTHR33055">
    <property type="entry name" value="TRANSPOSASE FOR INSERTION SEQUENCE ELEMENT IS1111A"/>
    <property type="match status" value="1"/>
</dbReference>
<protein>
    <submittedName>
        <fullName evidence="3">Transposase IS116/IS110/IS902 family protein</fullName>
    </submittedName>
</protein>
<name>A0A1J5Q403_9ZZZZ</name>
<feature type="domain" description="Transposase IS110-like N-terminal" evidence="1">
    <location>
        <begin position="8"/>
        <end position="150"/>
    </location>
</feature>
<organism evidence="3">
    <name type="scientific">mine drainage metagenome</name>
    <dbReference type="NCBI Taxonomy" id="410659"/>
    <lineage>
        <taxon>unclassified sequences</taxon>
        <taxon>metagenomes</taxon>
        <taxon>ecological metagenomes</taxon>
    </lineage>
</organism>
<dbReference type="InterPro" id="IPR002525">
    <property type="entry name" value="Transp_IS110-like_N"/>
</dbReference>
<evidence type="ECO:0000259" key="1">
    <source>
        <dbReference type="Pfam" id="PF01548"/>
    </source>
</evidence>
<dbReference type="Pfam" id="PF02371">
    <property type="entry name" value="Transposase_20"/>
    <property type="match status" value="1"/>
</dbReference>
<dbReference type="GO" id="GO:0004803">
    <property type="term" value="F:transposase activity"/>
    <property type="evidence" value="ECO:0007669"/>
    <property type="project" value="InterPro"/>
</dbReference>
<accession>A0A1J5Q403</accession>
<feature type="domain" description="Transposase IS116/IS110/IS902 C-terminal" evidence="2">
    <location>
        <begin position="203"/>
        <end position="288"/>
    </location>
</feature>
<sequence length="330" mass="38129">MKKWNVILGVDVSKLTLDICCAERNLHIKIDNCSKGFSVLKKWCKEKGIDLNTTLIIMEFTGGYEYRFVQFCQSSSIDYLRVPGLEIKHSMGMVRGKSDQADAYRIGRYGEDKSSRLEPSKPLNDNILILRQLLSFRKRLVREKAGLQSTLKEREHMYGVKKNDHITRIAKEKIKANDNHIRQIEEEIMGTIKNDEAMWWNYRIITSIKGIGKVNGWMTIVYTENFTSFTDPRKYAVFVGVIPFANDSGTSIKGKKRVSHLAHKEIKQELNQAAKTAIKHDPEIRAYAERKLQNKAYPLVLNNVKFKLILRMFSLVKRGTMYVDNYKKAA</sequence>
<dbReference type="Pfam" id="PF01548">
    <property type="entry name" value="DEDD_Tnp_IS110"/>
    <property type="match status" value="1"/>
</dbReference>
<reference evidence="3" key="1">
    <citation type="submission" date="2016-10" db="EMBL/GenBank/DDBJ databases">
        <title>Sequence of Gallionella enrichment culture.</title>
        <authorList>
            <person name="Poehlein A."/>
            <person name="Muehling M."/>
            <person name="Daniel R."/>
        </authorList>
    </citation>
    <scope>NUCLEOTIDE SEQUENCE</scope>
</reference>
<proteinExistence type="predicted"/>
<dbReference type="GO" id="GO:0003677">
    <property type="term" value="F:DNA binding"/>
    <property type="evidence" value="ECO:0007669"/>
    <property type="project" value="InterPro"/>
</dbReference>
<dbReference type="EMBL" id="MLJW01002410">
    <property type="protein sequence ID" value="OIQ74711.1"/>
    <property type="molecule type" value="Genomic_DNA"/>
</dbReference>